<dbReference type="Proteomes" id="UP001348265">
    <property type="component" value="Unassembled WGS sequence"/>
</dbReference>
<feature type="transmembrane region" description="Helical" evidence="10">
    <location>
        <begin position="136"/>
        <end position="153"/>
    </location>
</feature>
<dbReference type="Gene3D" id="3.40.1110.10">
    <property type="entry name" value="Calcium-transporting ATPase, cytoplasmic domain N"/>
    <property type="match status" value="1"/>
</dbReference>
<dbReference type="InterPro" id="IPR036163">
    <property type="entry name" value="HMA_dom_sf"/>
</dbReference>
<dbReference type="PANTHER" id="PTHR43520">
    <property type="entry name" value="ATP7, ISOFORM B"/>
    <property type="match status" value="1"/>
</dbReference>
<dbReference type="InterPro" id="IPR008250">
    <property type="entry name" value="ATPase_P-typ_transduc_dom_A_sf"/>
</dbReference>
<gene>
    <name evidence="13" type="ORF">RB636_22515</name>
</gene>
<evidence type="ECO:0000256" key="3">
    <source>
        <dbReference type="ARBA" id="ARBA00022692"/>
    </source>
</evidence>
<evidence type="ECO:0000259" key="12">
    <source>
        <dbReference type="PROSITE" id="PS50846"/>
    </source>
</evidence>
<feature type="transmembrane region" description="Helical" evidence="10">
    <location>
        <begin position="368"/>
        <end position="389"/>
    </location>
</feature>
<proteinExistence type="inferred from homology"/>
<feature type="transmembrane region" description="Helical" evidence="10">
    <location>
        <begin position="112"/>
        <end position="130"/>
    </location>
</feature>
<dbReference type="InterPro" id="IPR017969">
    <property type="entry name" value="Heavy-metal-associated_CS"/>
</dbReference>
<dbReference type="SUPFAM" id="SSF81665">
    <property type="entry name" value="Calcium ATPase, transmembrane domain M"/>
    <property type="match status" value="1"/>
</dbReference>
<dbReference type="NCBIfam" id="TIGR01511">
    <property type="entry name" value="ATPase-IB1_Cu"/>
    <property type="match status" value="1"/>
</dbReference>
<dbReference type="CDD" id="cd02094">
    <property type="entry name" value="P-type_ATPase_Cu-like"/>
    <property type="match status" value="1"/>
</dbReference>
<feature type="transmembrane region" description="Helical" evidence="10">
    <location>
        <begin position="711"/>
        <end position="729"/>
    </location>
</feature>
<evidence type="ECO:0000313" key="13">
    <source>
        <dbReference type="EMBL" id="MEF3115956.1"/>
    </source>
</evidence>
<keyword evidence="7" id="KW-1278">Translocase</keyword>
<keyword evidence="5 10" id="KW-0547">Nucleotide-binding</keyword>
<feature type="transmembrane region" description="Helical" evidence="10">
    <location>
        <begin position="735"/>
        <end position="753"/>
    </location>
</feature>
<dbReference type="InterPro" id="IPR001757">
    <property type="entry name" value="P_typ_ATPase"/>
</dbReference>
<keyword evidence="10" id="KW-1003">Cell membrane</keyword>
<keyword evidence="8 10" id="KW-1133">Transmembrane helix</keyword>
<keyword evidence="6 10" id="KW-0067">ATP-binding</keyword>
<comment type="caution">
    <text evidence="13">The sequence shown here is derived from an EMBL/GenBank/DDBJ whole genome shotgun (WGS) entry which is preliminary data.</text>
</comment>
<evidence type="ECO:0000256" key="2">
    <source>
        <dbReference type="ARBA" id="ARBA00006024"/>
    </source>
</evidence>
<dbReference type="InterPro" id="IPR036412">
    <property type="entry name" value="HAD-like_sf"/>
</dbReference>
<evidence type="ECO:0000313" key="14">
    <source>
        <dbReference type="Proteomes" id="UP001348265"/>
    </source>
</evidence>
<feature type="transmembrane region" description="Helical" evidence="10">
    <location>
        <begin position="395"/>
        <end position="417"/>
    </location>
</feature>
<dbReference type="SUPFAM" id="SSF56784">
    <property type="entry name" value="HAD-like"/>
    <property type="match status" value="1"/>
</dbReference>
<dbReference type="Pfam" id="PF00122">
    <property type="entry name" value="E1-E2_ATPase"/>
    <property type="match status" value="1"/>
</dbReference>
<feature type="transmembrane region" description="Helical" evidence="10">
    <location>
        <begin position="173"/>
        <end position="196"/>
    </location>
</feature>
<dbReference type="InterPro" id="IPR059000">
    <property type="entry name" value="ATPase_P-type_domA"/>
</dbReference>
<dbReference type="SUPFAM" id="SSF55008">
    <property type="entry name" value="HMA, heavy metal-associated domain"/>
    <property type="match status" value="1"/>
</dbReference>
<dbReference type="Gene3D" id="2.70.150.10">
    <property type="entry name" value="Calcium-transporting ATPase, cytoplasmic transduction domain A"/>
    <property type="match status" value="1"/>
</dbReference>
<dbReference type="Pfam" id="PF00403">
    <property type="entry name" value="HMA"/>
    <property type="match status" value="1"/>
</dbReference>
<dbReference type="InterPro" id="IPR023298">
    <property type="entry name" value="ATPase_P-typ_TM_dom_sf"/>
</dbReference>
<dbReference type="PRINTS" id="PR00943">
    <property type="entry name" value="CUATPASE"/>
</dbReference>
<dbReference type="InterPro" id="IPR023299">
    <property type="entry name" value="ATPase_P-typ_cyto_dom_N"/>
</dbReference>
<organism evidence="13 14">
    <name type="scientific">Streptomyces chrestomyceticus</name>
    <dbReference type="NCBI Taxonomy" id="68185"/>
    <lineage>
        <taxon>Bacteria</taxon>
        <taxon>Bacillati</taxon>
        <taxon>Actinomycetota</taxon>
        <taxon>Actinomycetes</taxon>
        <taxon>Kitasatosporales</taxon>
        <taxon>Streptomycetaceae</taxon>
        <taxon>Streptomyces</taxon>
    </lineage>
</organism>
<dbReference type="PROSITE" id="PS01229">
    <property type="entry name" value="COF_2"/>
    <property type="match status" value="1"/>
</dbReference>
<feature type="region of interest" description="Disordered" evidence="11">
    <location>
        <begin position="73"/>
        <end position="102"/>
    </location>
</feature>
<evidence type="ECO:0000256" key="10">
    <source>
        <dbReference type="RuleBase" id="RU362081"/>
    </source>
</evidence>
<evidence type="ECO:0000256" key="7">
    <source>
        <dbReference type="ARBA" id="ARBA00022967"/>
    </source>
</evidence>
<protein>
    <submittedName>
        <fullName evidence="13">Heavy metal translocating P-type ATPase</fullName>
    </submittedName>
</protein>
<comment type="similarity">
    <text evidence="2 10">Belongs to the cation transport ATPase (P-type) (TC 3.A.3) family. Type IB subfamily.</text>
</comment>
<comment type="subcellular location">
    <subcellularLocation>
        <location evidence="1">Cell membrane</location>
        <topology evidence="1">Multi-pass membrane protein</topology>
    </subcellularLocation>
</comment>
<dbReference type="NCBIfam" id="TIGR01525">
    <property type="entry name" value="ATPase-IB_hvy"/>
    <property type="match status" value="1"/>
</dbReference>
<keyword evidence="4 10" id="KW-0479">Metal-binding</keyword>
<dbReference type="NCBIfam" id="TIGR01494">
    <property type="entry name" value="ATPase_P-type"/>
    <property type="match status" value="1"/>
</dbReference>
<dbReference type="InterPro" id="IPR027256">
    <property type="entry name" value="P-typ_ATPase_IB"/>
</dbReference>
<evidence type="ECO:0000256" key="8">
    <source>
        <dbReference type="ARBA" id="ARBA00022989"/>
    </source>
</evidence>
<dbReference type="PROSITE" id="PS50846">
    <property type="entry name" value="HMA_2"/>
    <property type="match status" value="1"/>
</dbReference>
<feature type="compositionally biased region" description="Pro residues" evidence="11">
    <location>
        <begin position="76"/>
        <end position="88"/>
    </location>
</feature>
<evidence type="ECO:0000256" key="6">
    <source>
        <dbReference type="ARBA" id="ARBA00022840"/>
    </source>
</evidence>
<keyword evidence="9 10" id="KW-0472">Membrane</keyword>
<dbReference type="SFLD" id="SFLDG00002">
    <property type="entry name" value="C1.7:_P-type_atpase_like"/>
    <property type="match status" value="1"/>
</dbReference>
<reference evidence="13 14" key="1">
    <citation type="submission" date="2023-08" db="EMBL/GenBank/DDBJ databases">
        <authorList>
            <person name="Sharma P."/>
            <person name="Verma V."/>
            <person name="Mohan M.K."/>
            <person name="Dubey A.K."/>
        </authorList>
    </citation>
    <scope>NUCLEOTIDE SEQUENCE [LARGE SCALE GENOMIC DNA]</scope>
    <source>
        <strain evidence="13 14">ADP4</strain>
    </source>
</reference>
<dbReference type="InterPro" id="IPR006121">
    <property type="entry name" value="HMA_dom"/>
</dbReference>
<name>A0ABU7WXE6_9ACTN</name>
<feature type="transmembrane region" description="Helical" evidence="10">
    <location>
        <begin position="216"/>
        <end position="234"/>
    </location>
</feature>
<dbReference type="PANTHER" id="PTHR43520:SF8">
    <property type="entry name" value="P-TYPE CU(+) TRANSPORTER"/>
    <property type="match status" value="1"/>
</dbReference>
<evidence type="ECO:0000256" key="11">
    <source>
        <dbReference type="SAM" id="MobiDB-lite"/>
    </source>
</evidence>
<dbReference type="PRINTS" id="PR00119">
    <property type="entry name" value="CATATPASE"/>
</dbReference>
<dbReference type="RefSeq" id="WP_331787884.1">
    <property type="nucleotide sequence ID" value="NZ_JAVFKM010000011.1"/>
</dbReference>
<dbReference type="Gene3D" id="3.30.70.100">
    <property type="match status" value="1"/>
</dbReference>
<accession>A0ABU7WXE6</accession>
<dbReference type="SUPFAM" id="SSF81653">
    <property type="entry name" value="Calcium ATPase, transduction domain A"/>
    <property type="match status" value="1"/>
</dbReference>
<dbReference type="CDD" id="cd00371">
    <property type="entry name" value="HMA"/>
    <property type="match status" value="1"/>
</dbReference>
<dbReference type="SFLD" id="SFLDS00003">
    <property type="entry name" value="Haloacid_Dehalogenase"/>
    <property type="match status" value="1"/>
</dbReference>
<dbReference type="PROSITE" id="PS01047">
    <property type="entry name" value="HMA_1"/>
    <property type="match status" value="1"/>
</dbReference>
<dbReference type="InterPro" id="IPR044492">
    <property type="entry name" value="P_typ_ATPase_HD_dom"/>
</dbReference>
<keyword evidence="14" id="KW-1185">Reference proteome</keyword>
<dbReference type="SFLD" id="SFLDF00027">
    <property type="entry name" value="p-type_atpase"/>
    <property type="match status" value="1"/>
</dbReference>
<evidence type="ECO:0000256" key="4">
    <source>
        <dbReference type="ARBA" id="ARBA00022723"/>
    </source>
</evidence>
<sequence length="762" mass="78181">MTTTVDEHGIELEIGGMTCASCAARIEKKLNRMDGVTATVNYATEKAKVTYESGAGIEVADLIATVEKTGYTAAVPEPPAPAPPPPDPGTARRPVPAPEPGADPLAALRQRLTVSVLLAVPVILMAMVPALQFTNWQWLSLTLAAPVVAYGAWPFHKAAWTNLRHGTATMDTLVSMGTLAALGWSLWALFFGHAGMPGMTHPFTLTIERGDGGSNIYLEAAAGVTAFILAGRYFEARSKRRAGAALKALLELGAKDVAVLRDGREVRVPVGELAVGDRFVVRPGEKIATDGTVVDGSSAVDASMLTGESVPVEVSPGDPVTGATVNAGGRIVVEATRVGADTQLSRMARLVEDAQNGKAAAQRLADRISAVFVPVVIALALGTLGYWLATGAGAVAAFTAAVAVLIIACPCALGLATPTALMVGTGRGAQLGILIKGPEVLETTRRVDTVVLDKTGTVTTGAMTLTAVHLADGVSETEALRLAGALEHSSEHPIARAVAAAADERTGGLPAPEDFANVPGRGVQGVVEGHAVLVGRTSLLTEWAIELPATLADAKAAAEEAGHTAVAVAWDGEARAVLVVADAVKPTSAEAIRRLRALGLTPVLLTGDNAAVARSVAAEVGIDAEHVVAEVLPEDKVAVVKRLQAEGKSVAMVGDGVNDAAALAQADLGLAMGTGTDAAIEAGDLTLVRGDLRAAADAIRLARRTLGTIKANLFWAFGYNVAALPLAAAGLLNPMIAGAAMAFSSVFVVANSLRLRRFKPLG</sequence>
<keyword evidence="3 10" id="KW-0812">Transmembrane</keyword>
<evidence type="ECO:0000256" key="9">
    <source>
        <dbReference type="ARBA" id="ARBA00023136"/>
    </source>
</evidence>
<dbReference type="PROSITE" id="PS00154">
    <property type="entry name" value="ATPASE_E1_E2"/>
    <property type="match status" value="1"/>
</dbReference>
<evidence type="ECO:0000256" key="1">
    <source>
        <dbReference type="ARBA" id="ARBA00004651"/>
    </source>
</evidence>
<feature type="domain" description="HMA" evidence="12">
    <location>
        <begin position="8"/>
        <end position="74"/>
    </location>
</feature>
<evidence type="ECO:0000256" key="5">
    <source>
        <dbReference type="ARBA" id="ARBA00022741"/>
    </source>
</evidence>
<dbReference type="Pfam" id="PF00702">
    <property type="entry name" value="Hydrolase"/>
    <property type="match status" value="1"/>
</dbReference>
<dbReference type="Gene3D" id="3.40.50.1000">
    <property type="entry name" value="HAD superfamily/HAD-like"/>
    <property type="match status" value="1"/>
</dbReference>
<dbReference type="EMBL" id="JAVFKM010000011">
    <property type="protein sequence ID" value="MEF3115956.1"/>
    <property type="molecule type" value="Genomic_DNA"/>
</dbReference>
<dbReference type="InterPro" id="IPR018303">
    <property type="entry name" value="ATPase_P-typ_P_site"/>
</dbReference>
<dbReference type="InterPro" id="IPR023214">
    <property type="entry name" value="HAD_sf"/>
</dbReference>